<name>A0ABP9K2M5_9NOCA</name>
<keyword evidence="2" id="KW-1185">Reference proteome</keyword>
<comment type="caution">
    <text evidence="1">The sequence shown here is derived from an EMBL/GenBank/DDBJ whole genome shotgun (WGS) entry which is preliminary data.</text>
</comment>
<dbReference type="EMBL" id="BAABJM010000002">
    <property type="protein sequence ID" value="GAA5050029.1"/>
    <property type="molecule type" value="Genomic_DNA"/>
</dbReference>
<organism evidence="1 2">
    <name type="scientific">Nocardia callitridis</name>
    <dbReference type="NCBI Taxonomy" id="648753"/>
    <lineage>
        <taxon>Bacteria</taxon>
        <taxon>Bacillati</taxon>
        <taxon>Actinomycetota</taxon>
        <taxon>Actinomycetes</taxon>
        <taxon>Mycobacteriales</taxon>
        <taxon>Nocardiaceae</taxon>
        <taxon>Nocardia</taxon>
    </lineage>
</organism>
<sequence>MLVVVMDRGALIHSLVGGAPIVGEEPDEDAGKVAGETFLTENAHAAEVVRQGVIGADV</sequence>
<evidence type="ECO:0000313" key="1">
    <source>
        <dbReference type="EMBL" id="GAA5050029.1"/>
    </source>
</evidence>
<proteinExistence type="predicted"/>
<evidence type="ECO:0000313" key="2">
    <source>
        <dbReference type="Proteomes" id="UP001500603"/>
    </source>
</evidence>
<dbReference type="Proteomes" id="UP001500603">
    <property type="component" value="Unassembled WGS sequence"/>
</dbReference>
<reference evidence="2" key="1">
    <citation type="journal article" date="2019" name="Int. J. Syst. Evol. Microbiol.">
        <title>The Global Catalogue of Microorganisms (GCM) 10K type strain sequencing project: providing services to taxonomists for standard genome sequencing and annotation.</title>
        <authorList>
            <consortium name="The Broad Institute Genomics Platform"/>
            <consortium name="The Broad Institute Genome Sequencing Center for Infectious Disease"/>
            <person name="Wu L."/>
            <person name="Ma J."/>
        </authorList>
    </citation>
    <scope>NUCLEOTIDE SEQUENCE [LARGE SCALE GENOMIC DNA]</scope>
    <source>
        <strain evidence="2">JCM 18298</strain>
    </source>
</reference>
<gene>
    <name evidence="1" type="ORF">GCM10023318_19750</name>
</gene>
<protein>
    <submittedName>
        <fullName evidence="1">Uncharacterized protein</fullName>
    </submittedName>
</protein>
<accession>A0ABP9K2M5</accession>